<dbReference type="EMBL" id="BAAAOR010000010">
    <property type="protein sequence ID" value="GAA1510792.1"/>
    <property type="molecule type" value="Genomic_DNA"/>
</dbReference>
<comment type="caution">
    <text evidence="1">The sequence shown here is derived from an EMBL/GenBank/DDBJ whole genome shotgun (WGS) entry which is preliminary data.</text>
</comment>
<evidence type="ECO:0000313" key="2">
    <source>
        <dbReference type="Proteomes" id="UP001500842"/>
    </source>
</evidence>
<evidence type="ECO:0000313" key="1">
    <source>
        <dbReference type="EMBL" id="GAA1510792.1"/>
    </source>
</evidence>
<dbReference type="RefSeq" id="WP_141004342.1">
    <property type="nucleotide sequence ID" value="NZ_BAAAOR010000010.1"/>
</dbReference>
<name>A0ABN2A4F4_9ACTN</name>
<organism evidence="1 2">
    <name type="scientific">Nocardioides humi</name>
    <dbReference type="NCBI Taxonomy" id="449461"/>
    <lineage>
        <taxon>Bacteria</taxon>
        <taxon>Bacillati</taxon>
        <taxon>Actinomycetota</taxon>
        <taxon>Actinomycetes</taxon>
        <taxon>Propionibacteriales</taxon>
        <taxon>Nocardioidaceae</taxon>
        <taxon>Nocardioides</taxon>
    </lineage>
</organism>
<protein>
    <submittedName>
        <fullName evidence="1">Uncharacterized protein</fullName>
    </submittedName>
</protein>
<keyword evidence="2" id="KW-1185">Reference proteome</keyword>
<sequence>MTVLAELNADFPWGVLLVTDARSTEQIPDWASPEDMVTAAHSALVVRVRHADEGSVAVRVLDAEPGTGQMVFEGALQVTCGSLRVSDATGGSAVDVPAPPGSLRLRLFADEVSEATMVDVVIG</sequence>
<accession>A0ABN2A4F4</accession>
<reference evidence="1 2" key="1">
    <citation type="journal article" date="2019" name="Int. J. Syst. Evol. Microbiol.">
        <title>The Global Catalogue of Microorganisms (GCM) 10K type strain sequencing project: providing services to taxonomists for standard genome sequencing and annotation.</title>
        <authorList>
            <consortium name="The Broad Institute Genomics Platform"/>
            <consortium name="The Broad Institute Genome Sequencing Center for Infectious Disease"/>
            <person name="Wu L."/>
            <person name="Ma J."/>
        </authorList>
    </citation>
    <scope>NUCLEOTIDE SEQUENCE [LARGE SCALE GENOMIC DNA]</scope>
    <source>
        <strain evidence="1 2">JCM 14942</strain>
    </source>
</reference>
<dbReference type="Proteomes" id="UP001500842">
    <property type="component" value="Unassembled WGS sequence"/>
</dbReference>
<proteinExistence type="predicted"/>
<gene>
    <name evidence="1" type="ORF">GCM10009788_13980</name>
</gene>